<sequence>MLRFLALLTLLAPPALAQSFDVGPFASFDLASEAILGDPHDLAIGPDGRLYVADKLKARIAVFDPETLEFIEELGAGFLPAVRDISFGPNGEVAVAVTGASAVALYESLDALRAPPDIGVRAPGTEGALYHSSGRIYAMASGLGALVAFEDLQPLNGIEGHLGAHDVAEAPDGTIWIGDNRMRRLVRYSQDLERLQVIDADKFGLVGPRYMDFTETGFLVVADQDMHRILLIDPEGPDGGTFLGVLGDGTPGIGPNKFDDPEGVAVSGNRYYISDSDNNRIVRYSVFLN</sequence>
<dbReference type="Pfam" id="PF01436">
    <property type="entry name" value="NHL"/>
    <property type="match status" value="2"/>
</dbReference>
<dbReference type="PANTHER" id="PTHR24104">
    <property type="entry name" value="E3 UBIQUITIN-PROTEIN LIGASE NHLRC1-RELATED"/>
    <property type="match status" value="1"/>
</dbReference>
<dbReference type="RefSeq" id="WP_093975457.1">
    <property type="nucleotide sequence ID" value="NZ_FXXQ01000014.1"/>
</dbReference>
<evidence type="ECO:0000256" key="2">
    <source>
        <dbReference type="SAM" id="SignalP"/>
    </source>
</evidence>
<evidence type="ECO:0000313" key="4">
    <source>
        <dbReference type="Proteomes" id="UP000201838"/>
    </source>
</evidence>
<dbReference type="AlphaFoldDB" id="A0A238J534"/>
<keyword evidence="1" id="KW-0677">Repeat</keyword>
<protein>
    <submittedName>
        <fullName evidence="3">NHL repeat protein</fullName>
    </submittedName>
</protein>
<dbReference type="EMBL" id="FXXQ01000014">
    <property type="protein sequence ID" value="SMX25255.1"/>
    <property type="molecule type" value="Genomic_DNA"/>
</dbReference>
<dbReference type="GO" id="GO:0008270">
    <property type="term" value="F:zinc ion binding"/>
    <property type="evidence" value="ECO:0007669"/>
    <property type="project" value="UniProtKB-KW"/>
</dbReference>
<dbReference type="InterPro" id="IPR050952">
    <property type="entry name" value="TRIM-NHL_E3_ligases"/>
</dbReference>
<keyword evidence="2" id="KW-0732">Signal</keyword>
<dbReference type="Gene3D" id="2.120.10.30">
    <property type="entry name" value="TolB, C-terminal domain"/>
    <property type="match status" value="2"/>
</dbReference>
<reference evidence="4" key="1">
    <citation type="submission" date="2017-05" db="EMBL/GenBank/DDBJ databases">
        <authorList>
            <person name="Rodrigo-Torres L."/>
            <person name="Arahal R. D."/>
            <person name="Lucena T."/>
        </authorList>
    </citation>
    <scope>NUCLEOTIDE SEQUENCE [LARGE SCALE GENOMIC DNA]</scope>
    <source>
        <strain evidence="4">CECT 8489</strain>
    </source>
</reference>
<evidence type="ECO:0000256" key="1">
    <source>
        <dbReference type="ARBA" id="ARBA00022737"/>
    </source>
</evidence>
<organism evidence="3 4">
    <name type="scientific">Boseongicola aestuarii</name>
    <dbReference type="NCBI Taxonomy" id="1470561"/>
    <lineage>
        <taxon>Bacteria</taxon>
        <taxon>Pseudomonadati</taxon>
        <taxon>Pseudomonadota</taxon>
        <taxon>Alphaproteobacteria</taxon>
        <taxon>Rhodobacterales</taxon>
        <taxon>Paracoccaceae</taxon>
        <taxon>Boseongicola</taxon>
    </lineage>
</organism>
<dbReference type="PANTHER" id="PTHR24104:SF25">
    <property type="entry name" value="PROTEIN LIN-41"/>
    <property type="match status" value="1"/>
</dbReference>
<accession>A0A238J534</accession>
<keyword evidence="4" id="KW-1185">Reference proteome</keyword>
<feature type="signal peptide" evidence="2">
    <location>
        <begin position="1"/>
        <end position="17"/>
    </location>
</feature>
<evidence type="ECO:0000313" key="3">
    <source>
        <dbReference type="EMBL" id="SMX25255.1"/>
    </source>
</evidence>
<feature type="chain" id="PRO_5013303001" evidence="2">
    <location>
        <begin position="18"/>
        <end position="289"/>
    </location>
</feature>
<dbReference type="OrthoDB" id="9775406at2"/>
<proteinExistence type="predicted"/>
<dbReference type="InterPro" id="IPR001258">
    <property type="entry name" value="NHL_repeat"/>
</dbReference>
<dbReference type="InterPro" id="IPR011042">
    <property type="entry name" value="6-blade_b-propeller_TolB-like"/>
</dbReference>
<gene>
    <name evidence="3" type="ORF">BOA8489_03392</name>
</gene>
<dbReference type="SUPFAM" id="SSF101898">
    <property type="entry name" value="NHL repeat"/>
    <property type="match status" value="1"/>
</dbReference>
<dbReference type="Proteomes" id="UP000201838">
    <property type="component" value="Unassembled WGS sequence"/>
</dbReference>
<name>A0A238J534_9RHOB</name>